<dbReference type="Proteomes" id="UP000694389">
    <property type="component" value="Unassembled WGS sequence"/>
</dbReference>
<keyword evidence="3" id="KW-1185">Reference proteome</keyword>
<dbReference type="Ensembl" id="ENSDLAT00005083788.1">
    <property type="protein sequence ID" value="ENSDLAP00005076563.1"/>
    <property type="gene ID" value="ENSDLAG00005020027.2"/>
</dbReference>
<protein>
    <recommendedName>
        <fullName evidence="1">Proteasome activator Blm10 middle HEAT repeats region domain-containing protein</fullName>
    </recommendedName>
</protein>
<dbReference type="GO" id="GO:1990111">
    <property type="term" value="C:spermatoproteasome complex"/>
    <property type="evidence" value="ECO:0007669"/>
    <property type="project" value="TreeGrafter"/>
</dbReference>
<sequence length="491" mass="56309">MTADGDMAGFVPQKEIVYNGLLPYSDRLDREATELLAEIKANLSRAVLLRELWPGVAFWCKKLFSFLKLYGRRFSKEDHILFIKLLYELVTLPDLEPHMMQSYARLLIQLLKKKELLSRDDLQLPWRPLYDLYERVVYSKTEHLGLIWFPKYFPASSTKEMLDEWRPLLCVFDVVMQKAISNMELFLPTIMPPEEHSQAFQLWFDELMSLWTSVQNQPSWEGHLVNLFARLANDNIGYVDWTPYIPTIFTRILRSLNLPVGVSQMVAPRYLTNSYDIGHLVLWITALLSRLMRLLQRLPASVVRRVHRERHAAPSWIMLVPECQRLTDTDLQEFTRSLIGAALLAMFSKTGSTDAAYALQNLALLTPELAIPPVLEKTYAAMETLTEPHTLTATLSCMIGMARSLVSPNNHYPEGRAHVLPLLMGSLPGVDPNDFSKCMITFQFIATFTTLVPLVDCSSAPSRHSDLTEIEKDLCFASAEFEDFVLQFLDR</sequence>
<evidence type="ECO:0000259" key="1">
    <source>
        <dbReference type="Pfam" id="PF16507"/>
    </source>
</evidence>
<dbReference type="GO" id="GO:0070628">
    <property type="term" value="F:proteasome binding"/>
    <property type="evidence" value="ECO:0007669"/>
    <property type="project" value="InterPro"/>
</dbReference>
<organism evidence="2 3">
    <name type="scientific">Dicentrarchus labrax</name>
    <name type="common">European seabass</name>
    <name type="synonym">Morone labrax</name>
    <dbReference type="NCBI Taxonomy" id="13489"/>
    <lineage>
        <taxon>Eukaryota</taxon>
        <taxon>Metazoa</taxon>
        <taxon>Chordata</taxon>
        <taxon>Craniata</taxon>
        <taxon>Vertebrata</taxon>
        <taxon>Euteleostomi</taxon>
        <taxon>Actinopterygii</taxon>
        <taxon>Neopterygii</taxon>
        <taxon>Teleostei</taxon>
        <taxon>Neoteleostei</taxon>
        <taxon>Acanthomorphata</taxon>
        <taxon>Eupercaria</taxon>
        <taxon>Moronidae</taxon>
        <taxon>Dicentrarchus</taxon>
    </lineage>
</organism>
<dbReference type="PANTHER" id="PTHR32170">
    <property type="entry name" value="PROTEASOME ACTIVATOR COMPLEX SUBUNIT 4"/>
    <property type="match status" value="1"/>
</dbReference>
<dbReference type="Pfam" id="PF16507">
    <property type="entry name" value="HEAT_PSME4_mid"/>
    <property type="match status" value="1"/>
</dbReference>
<dbReference type="InterPro" id="IPR032430">
    <property type="entry name" value="Blm10_mid"/>
</dbReference>
<evidence type="ECO:0000313" key="3">
    <source>
        <dbReference type="Proteomes" id="UP000694389"/>
    </source>
</evidence>
<gene>
    <name evidence="2" type="primary">LOC127373532</name>
</gene>
<dbReference type="GeneTree" id="ENSGT00390000011433"/>
<feature type="domain" description="Proteasome activator Blm10 middle HEAT repeats region" evidence="1">
    <location>
        <begin position="290"/>
        <end position="462"/>
    </location>
</feature>
<dbReference type="InterPro" id="IPR035309">
    <property type="entry name" value="PSME4"/>
</dbReference>
<dbReference type="PANTHER" id="PTHR32170:SF3">
    <property type="entry name" value="PROTEASOME ACTIVATOR COMPLEX SUBUNIT 4"/>
    <property type="match status" value="1"/>
</dbReference>
<name>A0A8P4KIT2_DICLA</name>
<reference evidence="2" key="1">
    <citation type="submission" date="2025-08" db="UniProtKB">
        <authorList>
            <consortium name="Ensembl"/>
        </authorList>
    </citation>
    <scope>IDENTIFICATION</scope>
</reference>
<reference evidence="2" key="2">
    <citation type="submission" date="2025-09" db="UniProtKB">
        <authorList>
            <consortium name="Ensembl"/>
        </authorList>
    </citation>
    <scope>IDENTIFICATION</scope>
</reference>
<dbReference type="GO" id="GO:0005829">
    <property type="term" value="C:cytosol"/>
    <property type="evidence" value="ECO:0007669"/>
    <property type="project" value="TreeGrafter"/>
</dbReference>
<accession>A0A8P4KIT2</accession>
<dbReference type="AlphaFoldDB" id="A0A8P4KIT2"/>
<dbReference type="GO" id="GO:0010499">
    <property type="term" value="P:proteasomal ubiquitin-independent protein catabolic process"/>
    <property type="evidence" value="ECO:0007669"/>
    <property type="project" value="TreeGrafter"/>
</dbReference>
<evidence type="ECO:0000313" key="2">
    <source>
        <dbReference type="Ensembl" id="ENSDLAP00005076563.1"/>
    </source>
</evidence>
<proteinExistence type="predicted"/>
<dbReference type="GO" id="GO:0016504">
    <property type="term" value="F:peptidase activator activity"/>
    <property type="evidence" value="ECO:0007669"/>
    <property type="project" value="InterPro"/>
</dbReference>
<dbReference type="GO" id="GO:0005634">
    <property type="term" value="C:nucleus"/>
    <property type="evidence" value="ECO:0007669"/>
    <property type="project" value="TreeGrafter"/>
</dbReference>